<feature type="domain" description="HTH LytTR-type" evidence="6">
    <location>
        <begin position="51"/>
        <end position="147"/>
    </location>
</feature>
<evidence type="ECO:0000256" key="3">
    <source>
        <dbReference type="ARBA" id="ARBA00023015"/>
    </source>
</evidence>
<dbReference type="InterPro" id="IPR007492">
    <property type="entry name" value="LytTR_DNA-bd_dom"/>
</dbReference>
<dbReference type="Pfam" id="PF04397">
    <property type="entry name" value="LytTR"/>
    <property type="match status" value="1"/>
</dbReference>
<dbReference type="GO" id="GO:0005737">
    <property type="term" value="C:cytoplasm"/>
    <property type="evidence" value="ECO:0007669"/>
    <property type="project" value="UniProtKB-SubCell"/>
</dbReference>
<keyword evidence="2" id="KW-0963">Cytoplasm</keyword>
<reference evidence="7 8" key="1">
    <citation type="submission" date="2018-11" db="EMBL/GenBank/DDBJ databases">
        <title>Genomic profiling of Staphylococcus species from a Poultry farm system in KwaZulu-Natal, South Africa.</title>
        <authorList>
            <person name="Amoako D.G."/>
            <person name="Somboro A.M."/>
            <person name="Abia A.L.K."/>
            <person name="Bester L.A."/>
            <person name="Essack S.Y."/>
        </authorList>
    </citation>
    <scope>NUCLEOTIDE SEQUENCE [LARGE SCALE GENOMIC DNA]</scope>
    <source>
        <strain evidence="7 8">SA11</strain>
    </source>
</reference>
<dbReference type="RefSeq" id="WP_130135600.1">
    <property type="nucleotide sequence ID" value="NZ_RQTE01000166.1"/>
</dbReference>
<dbReference type="Gene3D" id="2.40.50.1020">
    <property type="entry name" value="LytTr DNA-binding domain"/>
    <property type="match status" value="1"/>
</dbReference>
<dbReference type="PROSITE" id="PS50930">
    <property type="entry name" value="HTH_LYTTR"/>
    <property type="match status" value="1"/>
</dbReference>
<name>A0A4Q7CNE2_9STAP</name>
<dbReference type="EMBL" id="RQTE01000166">
    <property type="protein sequence ID" value="RZI01428.1"/>
    <property type="molecule type" value="Genomic_DNA"/>
</dbReference>
<evidence type="ECO:0000313" key="7">
    <source>
        <dbReference type="EMBL" id="RZI01428.1"/>
    </source>
</evidence>
<evidence type="ECO:0000256" key="5">
    <source>
        <dbReference type="ARBA" id="ARBA00023163"/>
    </source>
</evidence>
<sequence length="147" mass="17347">MKVKCYFNQDEEDERVEIYAQDTTQKIKEIIACAKQDETLTTLTGKNQYQRVFQVPIEEVLQIKAENKKVYAWTYTQCLHISKPLYELEEILPHHFIRISKSEILNIRNIKYLSVGANGMIHITLKHGEATYSSRRYLKKLKARLKL</sequence>
<dbReference type="AlphaFoldDB" id="A0A4Q7CNE2"/>
<dbReference type="PANTHER" id="PTHR37299:SF2">
    <property type="entry name" value="HTH LYTTR-TYPE DOMAIN-CONTAINING PROTEIN"/>
    <property type="match status" value="1"/>
</dbReference>
<proteinExistence type="predicted"/>
<evidence type="ECO:0000256" key="4">
    <source>
        <dbReference type="ARBA" id="ARBA00023125"/>
    </source>
</evidence>
<dbReference type="GO" id="GO:0003677">
    <property type="term" value="F:DNA binding"/>
    <property type="evidence" value="ECO:0007669"/>
    <property type="project" value="UniProtKB-KW"/>
</dbReference>
<accession>A0A4Q7CNE2</accession>
<evidence type="ECO:0000259" key="6">
    <source>
        <dbReference type="PROSITE" id="PS50930"/>
    </source>
</evidence>
<evidence type="ECO:0000313" key="8">
    <source>
        <dbReference type="Proteomes" id="UP000293854"/>
    </source>
</evidence>
<dbReference type="SMART" id="SM00850">
    <property type="entry name" value="LytTR"/>
    <property type="match status" value="1"/>
</dbReference>
<comment type="subcellular location">
    <subcellularLocation>
        <location evidence="1">Cytoplasm</location>
    </subcellularLocation>
</comment>
<gene>
    <name evidence="7" type="ORF">EIG99_08870</name>
</gene>
<organism evidence="7 8">
    <name type="scientific">Staphylococcus condimenti</name>
    <dbReference type="NCBI Taxonomy" id="70255"/>
    <lineage>
        <taxon>Bacteria</taxon>
        <taxon>Bacillati</taxon>
        <taxon>Bacillota</taxon>
        <taxon>Bacilli</taxon>
        <taxon>Bacillales</taxon>
        <taxon>Staphylococcaceae</taxon>
        <taxon>Staphylococcus</taxon>
    </lineage>
</organism>
<protein>
    <submittedName>
        <fullName evidence="7">LytTR family transcriptional regulator</fullName>
    </submittedName>
</protein>
<evidence type="ECO:0000256" key="1">
    <source>
        <dbReference type="ARBA" id="ARBA00004496"/>
    </source>
</evidence>
<dbReference type="InterPro" id="IPR046947">
    <property type="entry name" value="LytR-like"/>
</dbReference>
<comment type="caution">
    <text evidence="7">The sequence shown here is derived from an EMBL/GenBank/DDBJ whole genome shotgun (WGS) entry which is preliminary data.</text>
</comment>
<dbReference type="PANTHER" id="PTHR37299">
    <property type="entry name" value="TRANSCRIPTIONAL REGULATOR-RELATED"/>
    <property type="match status" value="1"/>
</dbReference>
<dbReference type="Proteomes" id="UP000293854">
    <property type="component" value="Unassembled WGS sequence"/>
</dbReference>
<keyword evidence="4" id="KW-0238">DNA-binding</keyword>
<dbReference type="GO" id="GO:0000156">
    <property type="term" value="F:phosphorelay response regulator activity"/>
    <property type="evidence" value="ECO:0007669"/>
    <property type="project" value="InterPro"/>
</dbReference>
<keyword evidence="5" id="KW-0804">Transcription</keyword>
<evidence type="ECO:0000256" key="2">
    <source>
        <dbReference type="ARBA" id="ARBA00022490"/>
    </source>
</evidence>
<keyword evidence="3" id="KW-0805">Transcription regulation</keyword>